<gene>
    <name evidence="6" type="ORF">IZ6_23620</name>
</gene>
<accession>A0A6S6QUM0</accession>
<dbReference type="PANTHER" id="PTHR42792:SF2">
    <property type="entry name" value="FLAGELLIN"/>
    <property type="match status" value="1"/>
</dbReference>
<feature type="domain" description="Flagellin C-terminal" evidence="5">
    <location>
        <begin position="433"/>
        <end position="513"/>
    </location>
</feature>
<evidence type="ECO:0000313" key="7">
    <source>
        <dbReference type="Proteomes" id="UP000515317"/>
    </source>
</evidence>
<dbReference type="PANTHER" id="PTHR42792">
    <property type="entry name" value="FLAGELLIN"/>
    <property type="match status" value="1"/>
</dbReference>
<evidence type="ECO:0000256" key="3">
    <source>
        <dbReference type="RuleBase" id="RU362073"/>
    </source>
</evidence>
<dbReference type="Gene3D" id="1.20.1330.10">
    <property type="entry name" value="f41 fragment of flagellin, N-terminal domain"/>
    <property type="match status" value="1"/>
</dbReference>
<dbReference type="Pfam" id="PF00700">
    <property type="entry name" value="Flagellin_C"/>
    <property type="match status" value="1"/>
</dbReference>
<protein>
    <recommendedName>
        <fullName evidence="3">Flagellin</fullName>
    </recommendedName>
</protein>
<feature type="domain" description="Flagellin N-terminal" evidence="4">
    <location>
        <begin position="13"/>
        <end position="102"/>
    </location>
</feature>
<dbReference type="InterPro" id="IPR001029">
    <property type="entry name" value="Flagellin_N"/>
</dbReference>
<dbReference type="Proteomes" id="UP000515317">
    <property type="component" value="Chromosome"/>
</dbReference>
<dbReference type="InterPro" id="IPR001492">
    <property type="entry name" value="Flagellin"/>
</dbReference>
<organism evidence="6 7">
    <name type="scientific">Terrihabitans soli</name>
    <dbReference type="NCBI Taxonomy" id="708113"/>
    <lineage>
        <taxon>Bacteria</taxon>
        <taxon>Pseudomonadati</taxon>
        <taxon>Pseudomonadota</taxon>
        <taxon>Alphaproteobacteria</taxon>
        <taxon>Hyphomicrobiales</taxon>
        <taxon>Terrihabitans</taxon>
    </lineage>
</organism>
<dbReference type="AlphaFoldDB" id="A0A6S6QUM0"/>
<keyword evidence="3" id="KW-0964">Secreted</keyword>
<evidence type="ECO:0000313" key="6">
    <source>
        <dbReference type="EMBL" id="BCJ91627.1"/>
    </source>
</evidence>
<keyword evidence="2 3" id="KW-0975">Bacterial flagellum</keyword>
<dbReference type="Pfam" id="PF00669">
    <property type="entry name" value="Flagellin_N"/>
    <property type="match status" value="1"/>
</dbReference>
<comment type="subcellular location">
    <subcellularLocation>
        <location evidence="3">Secreted</location>
    </subcellularLocation>
    <subcellularLocation>
        <location evidence="3">Bacterial flagellum</location>
    </subcellularLocation>
</comment>
<dbReference type="GO" id="GO:0005198">
    <property type="term" value="F:structural molecule activity"/>
    <property type="evidence" value="ECO:0007669"/>
    <property type="project" value="UniProtKB-UniRule"/>
</dbReference>
<dbReference type="EMBL" id="AP023361">
    <property type="protein sequence ID" value="BCJ91627.1"/>
    <property type="molecule type" value="Genomic_DNA"/>
</dbReference>
<dbReference type="InterPro" id="IPR046358">
    <property type="entry name" value="Flagellin_C"/>
</dbReference>
<evidence type="ECO:0000256" key="2">
    <source>
        <dbReference type="ARBA" id="ARBA00023143"/>
    </source>
</evidence>
<dbReference type="SUPFAM" id="SSF64518">
    <property type="entry name" value="Phase 1 flagellin"/>
    <property type="match status" value="2"/>
</dbReference>
<evidence type="ECO:0000256" key="1">
    <source>
        <dbReference type="ARBA" id="ARBA00005709"/>
    </source>
</evidence>
<evidence type="ECO:0000259" key="5">
    <source>
        <dbReference type="Pfam" id="PF00700"/>
    </source>
</evidence>
<keyword evidence="7" id="KW-1185">Reference proteome</keyword>
<comment type="function">
    <text evidence="3">Flagellin is the subunit protein which polymerizes to form the filaments of bacterial flagella.</text>
</comment>
<dbReference type="GO" id="GO:0005576">
    <property type="term" value="C:extracellular region"/>
    <property type="evidence" value="ECO:0007669"/>
    <property type="project" value="UniProtKB-SubCell"/>
</dbReference>
<dbReference type="GO" id="GO:0009288">
    <property type="term" value="C:bacterial-type flagellum"/>
    <property type="evidence" value="ECO:0007669"/>
    <property type="project" value="UniProtKB-SubCell"/>
</dbReference>
<comment type="similarity">
    <text evidence="1 3">Belongs to the bacterial flagellin family.</text>
</comment>
<proteinExistence type="inferred from homology"/>
<dbReference type="RefSeq" id="WP_222875260.1">
    <property type="nucleotide sequence ID" value="NZ_AP023361.1"/>
</dbReference>
<sequence>MADITLSAGVRQNLLSLQKTADLMSTTQNRLATGKKVNSALDNPTNFFTSQSLSVRAGDMSALLDNMTAGIKTLEAADNGLTAITKTIESMQSTMRQARQDRSFKTGTYVMNMPTTPAGTEVLSFTGGQFGTTTETISLVTGSTEPVLTGSGAFVPLDVTTGDEVYGFNVTLDDGGAAGTPVTISLTNAADTDGDLDIELTEVITAINADLAAATSDVRVRDSVASPGRLEFYIASGTHIGTDATITVGTFTNGGTSPDPTTQFQFGATANADGGDRGRTVEEMVLAINSDTDLRGKIRASNDNGRLLIENFSTQEMTVTGFNTSGEITGGVSTQTIGGNSVRANLTKQYNELRDQLNKLADDASYGGVNLLRGDLLKLTFNETGTSTIDIQAKDLDGLERPINTSTLELDFAEEEQFDSEASIDARLDDLVQALGVIRSQSSNFGSNLSIVENRTEFTKAMINTLQTGADSLVLADTNEEAANMLALQTRQQLSQTALSLASQADQAVLRLFG</sequence>
<reference evidence="6 7" key="1">
    <citation type="submission" date="2020-08" db="EMBL/GenBank/DDBJ databases">
        <title>Genome sequence of Rhizobiales bacterium strain IZ6.</title>
        <authorList>
            <person name="Nakai R."/>
            <person name="Naganuma T."/>
        </authorList>
    </citation>
    <scope>NUCLEOTIDE SEQUENCE [LARGE SCALE GENOMIC DNA]</scope>
    <source>
        <strain evidence="6 7">IZ6</strain>
    </source>
</reference>
<evidence type="ECO:0000259" key="4">
    <source>
        <dbReference type="Pfam" id="PF00669"/>
    </source>
</evidence>
<dbReference type="KEGG" id="tso:IZ6_23620"/>
<name>A0A6S6QUM0_9HYPH</name>